<organism evidence="1 2">
    <name type="scientific">Cuscuta australis</name>
    <dbReference type="NCBI Taxonomy" id="267555"/>
    <lineage>
        <taxon>Eukaryota</taxon>
        <taxon>Viridiplantae</taxon>
        <taxon>Streptophyta</taxon>
        <taxon>Embryophyta</taxon>
        <taxon>Tracheophyta</taxon>
        <taxon>Spermatophyta</taxon>
        <taxon>Magnoliopsida</taxon>
        <taxon>eudicotyledons</taxon>
        <taxon>Gunneridae</taxon>
        <taxon>Pentapetalae</taxon>
        <taxon>asterids</taxon>
        <taxon>lamiids</taxon>
        <taxon>Solanales</taxon>
        <taxon>Convolvulaceae</taxon>
        <taxon>Cuscuteae</taxon>
        <taxon>Cuscuta</taxon>
        <taxon>Cuscuta subgen. Grammica</taxon>
        <taxon>Cuscuta sect. Cleistogrammica</taxon>
    </lineage>
</organism>
<dbReference type="Proteomes" id="UP000249390">
    <property type="component" value="Unassembled WGS sequence"/>
</dbReference>
<evidence type="ECO:0000313" key="2">
    <source>
        <dbReference type="Proteomes" id="UP000249390"/>
    </source>
</evidence>
<proteinExistence type="predicted"/>
<evidence type="ECO:0000313" key="1">
    <source>
        <dbReference type="EMBL" id="RAL41189.1"/>
    </source>
</evidence>
<accession>A0A328DA46</accession>
<dbReference type="EMBL" id="NQVE01000190">
    <property type="protein sequence ID" value="RAL41189.1"/>
    <property type="molecule type" value="Genomic_DNA"/>
</dbReference>
<comment type="caution">
    <text evidence="1">The sequence shown here is derived from an EMBL/GenBank/DDBJ whole genome shotgun (WGS) entry which is preliminary data.</text>
</comment>
<sequence>MYRLQLKSSARESATTPFFLISSSTKSERQSYSTRSFLFWEVTGTLHRSPAAGMLCTARSENERVLLFMIAAADRRASGEKMKIMPM</sequence>
<protein>
    <submittedName>
        <fullName evidence="1">Uncharacterized protein</fullName>
    </submittedName>
</protein>
<reference evidence="1 2" key="1">
    <citation type="submission" date="2018-06" db="EMBL/GenBank/DDBJ databases">
        <title>The Genome of Cuscuta australis (Dodder) Provides Insight into the Evolution of Plant Parasitism.</title>
        <authorList>
            <person name="Liu H."/>
        </authorList>
    </citation>
    <scope>NUCLEOTIDE SEQUENCE [LARGE SCALE GENOMIC DNA]</scope>
    <source>
        <strain evidence="2">cv. Yunnan</strain>
        <tissue evidence="1">Vines</tissue>
    </source>
</reference>
<keyword evidence="2" id="KW-1185">Reference proteome</keyword>
<dbReference type="AlphaFoldDB" id="A0A328DA46"/>
<gene>
    <name evidence="1" type="ORF">DM860_017738</name>
</gene>
<name>A0A328DA46_9ASTE</name>